<dbReference type="CTD" id="108697781"/>
<evidence type="ECO:0000313" key="7">
    <source>
        <dbReference type="Proteomes" id="UP000186698"/>
    </source>
</evidence>
<dbReference type="FunFam" id="1.10.10.10:FF:000041">
    <property type="entry name" value="Interferon regulatory factor 4"/>
    <property type="match status" value="1"/>
</dbReference>
<dbReference type="Bgee" id="108697781">
    <property type="expression patterns" value="Expressed in heart and 13 other cell types or tissues"/>
</dbReference>
<dbReference type="PROSITE" id="PS51507">
    <property type="entry name" value="IRF_2"/>
    <property type="match status" value="1"/>
</dbReference>
<dbReference type="OrthoDB" id="8691508at2759"/>
<dbReference type="SUPFAM" id="SSF49879">
    <property type="entry name" value="SMAD/FHA domain"/>
    <property type="match status" value="1"/>
</dbReference>
<dbReference type="PRINTS" id="PR00267">
    <property type="entry name" value="INTFRNREGFCT"/>
</dbReference>
<dbReference type="SMART" id="SM00348">
    <property type="entry name" value="IRF"/>
    <property type="match status" value="1"/>
</dbReference>
<gene>
    <name evidence="8 9" type="primary">irf3.S</name>
</gene>
<evidence type="ECO:0000256" key="2">
    <source>
        <dbReference type="ARBA" id="ARBA00023015"/>
    </source>
</evidence>
<keyword evidence="5" id="KW-0804">Transcription</keyword>
<dbReference type="GO" id="GO:0002376">
    <property type="term" value="P:immune system process"/>
    <property type="evidence" value="ECO:0000318"/>
    <property type="project" value="GO_Central"/>
</dbReference>
<dbReference type="PANTHER" id="PTHR11949:SF1">
    <property type="entry name" value="INTERFERON REGULATORY FACTOR 3"/>
    <property type="match status" value="1"/>
</dbReference>
<dbReference type="GO" id="GO:0045944">
    <property type="term" value="P:positive regulation of transcription by RNA polymerase II"/>
    <property type="evidence" value="ECO:0007669"/>
    <property type="project" value="UniProtKB-ARBA"/>
</dbReference>
<dbReference type="InterPro" id="IPR036388">
    <property type="entry name" value="WH-like_DNA-bd_sf"/>
</dbReference>
<dbReference type="OMA" id="WEALSCK"/>
<evidence type="ECO:0000313" key="8">
    <source>
        <dbReference type="RefSeq" id="XP_041427531.1"/>
    </source>
</evidence>
<dbReference type="Gene3D" id="2.60.200.10">
    <property type="match status" value="1"/>
</dbReference>
<keyword evidence="4" id="KW-0010">Activator</keyword>
<evidence type="ECO:0000256" key="1">
    <source>
        <dbReference type="ARBA" id="ARBA00004123"/>
    </source>
</evidence>
<dbReference type="InterPro" id="IPR001346">
    <property type="entry name" value="Interferon_reg_fact_DNA-bd_dom"/>
</dbReference>
<dbReference type="AlphaFoldDB" id="A0A1L8FGY4"/>
<evidence type="ECO:0000256" key="5">
    <source>
        <dbReference type="ARBA" id="ARBA00023163"/>
    </source>
</evidence>
<dbReference type="FunFam" id="2.60.200.10:FF:000014">
    <property type="entry name" value="Interferon regulatory factor 3"/>
    <property type="match status" value="1"/>
</dbReference>
<keyword evidence="2" id="KW-0805">Transcription regulation</keyword>
<dbReference type="GO" id="GO:0005634">
    <property type="term" value="C:nucleus"/>
    <property type="evidence" value="ECO:0000318"/>
    <property type="project" value="GO_Central"/>
</dbReference>
<dbReference type="GO" id="GO:0006357">
    <property type="term" value="P:regulation of transcription by RNA polymerase II"/>
    <property type="evidence" value="ECO:0000318"/>
    <property type="project" value="GO_Central"/>
</dbReference>
<evidence type="ECO:0000256" key="6">
    <source>
        <dbReference type="ARBA" id="ARBA00023242"/>
    </source>
</evidence>
<dbReference type="InterPro" id="IPR017855">
    <property type="entry name" value="SMAD-like_dom_sf"/>
</dbReference>
<evidence type="ECO:0000256" key="3">
    <source>
        <dbReference type="ARBA" id="ARBA00023125"/>
    </source>
</evidence>
<dbReference type="Xenbase" id="XB-GENE-17331019">
    <property type="gene designation" value="irf3.S"/>
</dbReference>
<dbReference type="SMART" id="SM01243">
    <property type="entry name" value="IRF-3"/>
    <property type="match status" value="1"/>
</dbReference>
<dbReference type="Pfam" id="PF00605">
    <property type="entry name" value="IRF"/>
    <property type="match status" value="1"/>
</dbReference>
<dbReference type="GO" id="GO:0000978">
    <property type="term" value="F:RNA polymerase II cis-regulatory region sequence-specific DNA binding"/>
    <property type="evidence" value="ECO:0000318"/>
    <property type="project" value="GO_Central"/>
</dbReference>
<organism evidence="7 8">
    <name type="scientific">Xenopus laevis</name>
    <name type="common">African clawed frog</name>
    <dbReference type="NCBI Taxonomy" id="8355"/>
    <lineage>
        <taxon>Eukaryota</taxon>
        <taxon>Metazoa</taxon>
        <taxon>Chordata</taxon>
        <taxon>Craniata</taxon>
        <taxon>Vertebrata</taxon>
        <taxon>Euteleostomi</taxon>
        <taxon>Amphibia</taxon>
        <taxon>Batrachia</taxon>
        <taxon>Anura</taxon>
        <taxon>Pipoidea</taxon>
        <taxon>Pipidae</taxon>
        <taxon>Xenopodinae</taxon>
        <taxon>Xenopus</taxon>
        <taxon>Xenopus</taxon>
    </lineage>
</organism>
<dbReference type="InterPro" id="IPR008984">
    <property type="entry name" value="SMAD_FHA_dom_sf"/>
</dbReference>
<dbReference type="InterPro" id="IPR036390">
    <property type="entry name" value="WH_DNA-bd_sf"/>
</dbReference>
<evidence type="ECO:0000256" key="4">
    <source>
        <dbReference type="ARBA" id="ARBA00023159"/>
    </source>
</evidence>
<dbReference type="Gene3D" id="1.10.10.10">
    <property type="entry name" value="Winged helix-like DNA-binding domain superfamily/Winged helix DNA-binding domain"/>
    <property type="match status" value="1"/>
</dbReference>
<dbReference type="SUPFAM" id="SSF46785">
    <property type="entry name" value="Winged helix' DNA-binding domain"/>
    <property type="match status" value="1"/>
</dbReference>
<dbReference type="GO" id="GO:0000981">
    <property type="term" value="F:DNA-binding transcription factor activity, RNA polymerase II-specific"/>
    <property type="evidence" value="ECO:0000318"/>
    <property type="project" value="GO_Central"/>
</dbReference>
<dbReference type="STRING" id="8355.A0A1L8FGY4"/>
<reference evidence="8" key="1">
    <citation type="submission" date="2025-08" db="UniProtKB">
        <authorList>
            <consortium name="RefSeq"/>
        </authorList>
    </citation>
    <scope>IDENTIFICATION</scope>
    <source>
        <strain evidence="8">J_2021</strain>
        <tissue evidence="8">Erythrocytes</tissue>
    </source>
</reference>
<dbReference type="RefSeq" id="XP_041427531.1">
    <property type="nucleotide sequence ID" value="XM_041571597.1"/>
</dbReference>
<accession>A0A1L8FGY4</accession>
<name>A0A1L8FGY4_XENLA</name>
<dbReference type="Proteomes" id="UP000186698">
    <property type="component" value="Chromosome 7S"/>
</dbReference>
<dbReference type="GeneID" id="108697781"/>
<keyword evidence="3" id="KW-0238">DNA-binding</keyword>
<dbReference type="Pfam" id="PF10401">
    <property type="entry name" value="IRF-3"/>
    <property type="match status" value="1"/>
</dbReference>
<evidence type="ECO:0000313" key="9">
    <source>
        <dbReference type="Xenbase" id="XB-GENE-17331019"/>
    </source>
</evidence>
<dbReference type="PaxDb" id="8355-A0A1L8FGY4"/>
<sequence length="471" mass="53442">MGSQKPLIIPWLISQIGDPAYPGLIWLNEEKTQFRIPWKHASRQDRCDDDVKIFEGWAIVSGAYDPNKDQPNPAVWKRNFRSALHRKAGIKMIAKKSLESVDPHKVYEIQKEMSVESEVASEETYPNNSISPTSDLFSINNPRSNASYNMNVNLSEGMMQLQLSHTEEDLYCSPEDYQAMTYGDQYNSQESWFSGISSPETVVCADAPAYNEHSFSAAPVHVGAHAEVIPVEVATNHESQLQQQITDNFFQDRTLRTEFEVTVYYRGTEVSKSVVKNPHGFRITSRKQTVPGSYLDNVVLPLPTMIPDQAVAGEIHKLLQNLQEGVLVEVKGGSICGKRQGNCRAFWNMTEMPEISQPNQIDKNDYCILYTLQQFVADLTAFIEGTRKDSPQYNIWMCLGEMWPDVRPRKKKFIMVQIVPVAMKMLHDMSYSTGASSLRSSEINLEISDSLSSTNDLMAVLRELQERMDFE</sequence>
<dbReference type="InterPro" id="IPR019471">
    <property type="entry name" value="Interferon_reg_factor-3"/>
</dbReference>
<dbReference type="CDD" id="cd00103">
    <property type="entry name" value="IRF"/>
    <property type="match status" value="1"/>
</dbReference>
<protein>
    <submittedName>
        <fullName evidence="8">Interferon regulatory factor 3</fullName>
    </submittedName>
</protein>
<dbReference type="KEGG" id="xla:108697781"/>
<dbReference type="PANTHER" id="PTHR11949">
    <property type="entry name" value="INTERFERON REGULATORY FACTOR"/>
    <property type="match status" value="1"/>
</dbReference>
<dbReference type="AGR" id="Xenbase:XB-GENE-17331019"/>
<comment type="subcellular location">
    <subcellularLocation>
        <location evidence="1">Nucleus</location>
    </subcellularLocation>
</comment>
<keyword evidence="7" id="KW-1185">Reference proteome</keyword>
<keyword evidence="6" id="KW-0539">Nucleus</keyword>
<proteinExistence type="predicted"/>